<dbReference type="EMBL" id="JACJJW010000055">
    <property type="protein sequence ID" value="MBM6759742.1"/>
    <property type="molecule type" value="Genomic_DNA"/>
</dbReference>
<dbReference type="Pfam" id="PF17973">
    <property type="entry name" value="bMG10"/>
    <property type="match status" value="1"/>
</dbReference>
<evidence type="ECO:0000256" key="1">
    <source>
        <dbReference type="ARBA" id="ARBA00010556"/>
    </source>
</evidence>
<dbReference type="RefSeq" id="WP_204477180.1">
    <property type="nucleotide sequence ID" value="NZ_JACJJW010000055.1"/>
</dbReference>
<comment type="similarity">
    <text evidence="1">Belongs to the protease inhibitor I39 (alpha-2-macroglobulin) family. Bacterial alpha-2-macroglobulin subfamily.</text>
</comment>
<gene>
    <name evidence="4" type="ORF">H6A31_13825</name>
</gene>
<dbReference type="InterPro" id="IPR041246">
    <property type="entry name" value="Bact_MG10"/>
</dbReference>
<dbReference type="PANTHER" id="PTHR40094">
    <property type="entry name" value="ALPHA-2-MACROGLOBULIN HOMOLOG"/>
    <property type="match status" value="1"/>
</dbReference>
<dbReference type="PANTHER" id="PTHR40094:SF1">
    <property type="entry name" value="UBIQUITIN DOMAIN-CONTAINING PROTEIN"/>
    <property type="match status" value="1"/>
</dbReference>
<evidence type="ECO:0000313" key="4">
    <source>
        <dbReference type="EMBL" id="MBM6759742.1"/>
    </source>
</evidence>
<dbReference type="InterPro" id="IPR008930">
    <property type="entry name" value="Terpenoid_cyclase/PrenylTrfase"/>
</dbReference>
<keyword evidence="2" id="KW-0732">Signal</keyword>
<dbReference type="Pfam" id="PF00207">
    <property type="entry name" value="A2M"/>
    <property type="match status" value="1"/>
</dbReference>
<keyword evidence="5" id="KW-1185">Reference proteome</keyword>
<organism evidence="4 5">
    <name type="scientific">Bacteroides mediterraneensis</name>
    <dbReference type="NCBI Taxonomy" id="1841856"/>
    <lineage>
        <taxon>Bacteria</taxon>
        <taxon>Pseudomonadati</taxon>
        <taxon>Bacteroidota</taxon>
        <taxon>Bacteroidia</taxon>
        <taxon>Bacteroidales</taxon>
        <taxon>Bacteroidaceae</taxon>
        <taxon>Bacteroides</taxon>
    </lineage>
</organism>
<feature type="domain" description="Alpha-2-macroglobulin" evidence="3">
    <location>
        <begin position="1123"/>
        <end position="1213"/>
    </location>
</feature>
<proteinExistence type="inferred from homology"/>
<reference evidence="4 5" key="1">
    <citation type="journal article" date="2021" name="Sci. Rep.">
        <title>The distribution of antibiotic resistance genes in chicken gut microbiota commensals.</title>
        <authorList>
            <person name="Juricova H."/>
            <person name="Matiasovicova J."/>
            <person name="Kubasova T."/>
            <person name="Cejkova D."/>
            <person name="Rychlik I."/>
        </authorList>
    </citation>
    <scope>NUCLEOTIDE SEQUENCE [LARGE SCALE GENOMIC DNA]</scope>
    <source>
        <strain evidence="4 5">An801</strain>
    </source>
</reference>
<comment type="caution">
    <text evidence="4">The sequence shown here is derived from an EMBL/GenBank/DDBJ whole genome shotgun (WGS) entry which is preliminary data.</text>
</comment>
<accession>A0ABS2EYI1</accession>
<dbReference type="Gene3D" id="2.60.40.1930">
    <property type="match status" value="1"/>
</dbReference>
<dbReference type="Gene3D" id="2.20.130.20">
    <property type="match status" value="1"/>
</dbReference>
<dbReference type="InterPro" id="IPR001599">
    <property type="entry name" value="Macroglobln_a2"/>
</dbReference>
<feature type="signal peptide" evidence="2">
    <location>
        <begin position="1"/>
        <end position="22"/>
    </location>
</feature>
<name>A0ABS2EYI1_9BACE</name>
<dbReference type="InterPro" id="IPR051802">
    <property type="entry name" value="YfhM-like"/>
</dbReference>
<dbReference type="InterPro" id="IPR002890">
    <property type="entry name" value="MG2"/>
</dbReference>
<feature type="chain" id="PRO_5045677403" evidence="2">
    <location>
        <begin position="23"/>
        <end position="1869"/>
    </location>
</feature>
<sequence length="1869" mass="213728">MNRLFLLSAVWLWALLTPLVGAAQSYDRLWKEVEESRKKDLPKTLISQVNQIYEKARKEKNTPQLLKAYLSRVECQIELTPDSLPKELQYMKDWAMEENDPLQKAVLMFLTGYYLLESDSEKTDSVRYYFDQSVKDKDALMAVSAADFRPMARVGKWSQRYFGDTMYDLLLRQAIYQWKMNGRDSKEVQCTVYDDYEKLLEQYKAVNNREAELLTRLERLDGWLHRGWKYPQQVSDTQAVECWKSWTEAYSGLDACAAVYICWADFYHQKQDYVSEMKVIEEGLKRYPKSEFAADLKDKQRIVCMPSLSVQVTRPYPQAETELRVVSKNLKGATLEWYKLNLKASSSVFANSVDHAALIKKYGKLVDKVRLDLPDTPDYKDSVSVLTRRMPEAGIYVLKSIPDGYKDKTGYDVVHLSSLQVVSFPMEGNQTECHVVDRKTGSPVAGAELVFYSISVPGNYTVYKTYLTDKQGKAVVPDMKSQLWMHVRTAKDDFMEVSYWSRRVLSTVNRSQKTTDRMDLFTDRALYRKGQTVYVSGVAYTQEGDEVQVRKGAAVWLALRDANNREIARKELTTDDFGAFSTEFQLPSETLAGTFRIESDKTSCTIRVEEYKRPTFEVTWKDVQKTYTMGDSLTLEGTVKKFSGAPVQGGKVRYTLTRSKAWFWRTTAEEQQLAEGELTTQPDGTFAVKVCLVRPDTEVSLGWDGFYRYQVKAEVTDVAGETQEGLMVLPVGEHSVGLQIKGLREKVAREKLEKIQVQALNLQRQPVMLQMLCRLYVLNEAGEKGQTVWSDTVSSAQPFLPEEWKKLASGKYLLEVSARDDQGRPCRTEQEFILFSLSDSVPPIKTVEWFYQDGTELRVDQPVTLYVGSSEPNVHLFYHVYSGNRMLVSEVQVLNQEIRPFSYTWKPEYGEGITVSFGFMKDGIWYSKQVALKRPVPEKKLTLKWETFRDRLRPGTEETWTMRILDASGKPADARLLATLYDASLDRLWENPWNFNLSFSRYTPSVIPFIQQVNSVAMAYSPFYTYSLSSVYVPDNWQLYSSLWIPSLRQYRSFTRNGWMIRGTGIMMKAAVAAPNSMMKEDVALAEEGFSQNDGISRVELQSETVNIEVESDLTLRENFAETAFFYPDLRTDSTGTVRLVFTVPDALTQWRFQGFAHTRDMDYGLMQAETRTEKPFMVQPNLPRFLRQGDKASLAASLMNLSTEKVKGKARLELVNPVDGSLVYQSVQDFQVKAGETGSVRFAFPVDTDCEVLICRMQAEAGEFSDGEQHYLPVLTDKQWITETQSLQVEAGQSQQVNLEKMFNGQSKTAENCRLTIELTSTPIWYAVQALPVVGTPQQDDAFSWATAYYAQTLAQKIVELNPQIQTVFDAWRKQGVKKETLWSELEKKPEVKNLLLAETPWLAEAASEQEQRQRIGLLFDLNTMKYRMEQTVQKLATLQKTDGSWSWFGGMQGSRMVTTQVTELLARLKSMQVGLDVRVSDMYLKALNYLEETFCEEYRQLKENESRTNGKLFPSGLAVRYLYIVSLDKAASDRVQPSAKAYMVAKLENRSSEYTIYEKAMIARILQAQGKTQQAEILVHSIKEYTVTTPEMGRYFDTPKALYAWNGYRIPTQVAAMEAIQRIEKDETMLNEMKHWLLKQKQVQCWSTPLATADALYALLSDGMALKETGKMEAKGIDIRLETPDDGLGYIRQTWTGKAAEEKALTVSQTGKGVGWGAVYTQYLEEMDKIQLFEGDGLKVSREYIYKGKTLKRKATLHVGDRLTVRLTFRTDRDMDFVSLKDERAACMEPVEQLSGYVWKNGLGYYRAPGDASTSFFMDHLRKGTYVIEYEVYIDRAGTYQAGTATIQSVYAPEFGSHTKGEVLQVE</sequence>
<dbReference type="Gene3D" id="1.50.10.20">
    <property type="match status" value="1"/>
</dbReference>
<dbReference type="SUPFAM" id="SSF48239">
    <property type="entry name" value="Terpenoid cyclases/Protein prenyltransferases"/>
    <property type="match status" value="1"/>
</dbReference>
<dbReference type="SMART" id="SM01360">
    <property type="entry name" value="A2M"/>
    <property type="match status" value="1"/>
</dbReference>
<evidence type="ECO:0000313" key="5">
    <source>
        <dbReference type="Proteomes" id="UP000703295"/>
    </source>
</evidence>
<evidence type="ECO:0000256" key="2">
    <source>
        <dbReference type="SAM" id="SignalP"/>
    </source>
</evidence>
<dbReference type="Pfam" id="PF01835">
    <property type="entry name" value="MG2"/>
    <property type="match status" value="1"/>
</dbReference>
<evidence type="ECO:0000259" key="3">
    <source>
        <dbReference type="SMART" id="SM01360"/>
    </source>
</evidence>
<protein>
    <submittedName>
        <fullName evidence="4">Alpha-2-macroglobulin</fullName>
    </submittedName>
</protein>
<dbReference type="Proteomes" id="UP000703295">
    <property type="component" value="Unassembled WGS sequence"/>
</dbReference>